<sequence length="653" mass="74210">MRTTRTFIKWQRTAIFLFACMVQGIVSFASDTSTVVVSFDKVVTDPSKGVNPYSRWALFPGKDLPIRKIMLYVKFGCPDSMRCADWDYSDRIVLKRKGSQSAPVLNYTIAQMLTPYGGAFSKDWHFQWQVEITDFSLVLRDSVEIEYIHSGYEENKDRGWKIQLAFSFIKGPAIAQPVAFHPVYNATFQYGNAAAPIENELRPYRFQPADKSTNARLYVLQTGHGMDSSDCGEFCSRYREIWWNNKLAKKTNLWKKCGDNPLYPQAGTWVIDRANWCPGYLNQPEVLSEPIVAKQENVFDIQMEPYQTSDRNVQENIFAYLIEYASPASTTDASLEEVIVPSTTDIYRRKNPACINPVIVIKNNGASNLTSCLIRYGTKGFPTRVFKWKGDLAFNQTEEISLPGNIESNKGLNEFAVVIDEPNGKKDGYLADNKIISNFQSVPVHGNKVIIQFRTNNRPMDNSFSVKNVAGQSVFERPLGSLKKDTLYRDTIELQPGGYRFDVQDTAGNGLEFWYAVKAGRGTCQLLDAKGQLLKNFESDFGNSLNYEFIVSPDSLQWSKPSEEILVGLFPTMTKGNVTMDYFSNGPQDPLVQIVADGGNNEVVEEHQYHNLKEGVFQYDLSYRSPQRYYLKVFIKGKLVFNKRIRVVQRMPG</sequence>
<keyword evidence="2" id="KW-0732">Signal</keyword>
<dbReference type="RefSeq" id="WP_158085300.1">
    <property type="nucleotide sequence ID" value="NZ_LVYD01000048.1"/>
</dbReference>
<dbReference type="InterPro" id="IPR008977">
    <property type="entry name" value="PHM/PNGase_F_dom_sf"/>
</dbReference>
<protein>
    <recommendedName>
        <fullName evidence="3">Peptide-N-glycosidase F C-terminal domain-containing protein</fullName>
    </recommendedName>
</protein>
<organism evidence="4 5">
    <name type="scientific">Niastella vici</name>
    <dbReference type="NCBI Taxonomy" id="1703345"/>
    <lineage>
        <taxon>Bacteria</taxon>
        <taxon>Pseudomonadati</taxon>
        <taxon>Bacteroidota</taxon>
        <taxon>Chitinophagia</taxon>
        <taxon>Chitinophagales</taxon>
        <taxon>Chitinophagaceae</taxon>
        <taxon>Niastella</taxon>
    </lineage>
</organism>
<dbReference type="InterPro" id="IPR014784">
    <property type="entry name" value="Cu2_ascorb_mOase-like_C"/>
</dbReference>
<dbReference type="InterPro" id="IPR015197">
    <property type="entry name" value="PngaseF_C"/>
</dbReference>
<dbReference type="STRING" id="1703345.A3860_26360"/>
<feature type="chain" id="PRO_5013274925" description="Peptide-N-glycosidase F C-terminal domain-containing protein" evidence="2">
    <location>
        <begin position="30"/>
        <end position="653"/>
    </location>
</feature>
<dbReference type="SUPFAM" id="SSF49742">
    <property type="entry name" value="PHM/PNGase F"/>
    <property type="match status" value="1"/>
</dbReference>
<reference evidence="4 5" key="1">
    <citation type="submission" date="2016-03" db="EMBL/GenBank/DDBJ databases">
        <title>Niastella vici sp. nov., isolated from farmland soil.</title>
        <authorList>
            <person name="Chen L."/>
            <person name="Wang D."/>
            <person name="Yang S."/>
            <person name="Wang G."/>
        </authorList>
    </citation>
    <scope>NUCLEOTIDE SEQUENCE [LARGE SCALE GENOMIC DNA]</scope>
    <source>
        <strain evidence="4 5">DJ57</strain>
    </source>
</reference>
<keyword evidence="1" id="KW-1015">Disulfide bond</keyword>
<evidence type="ECO:0000313" key="4">
    <source>
        <dbReference type="EMBL" id="OQP62838.1"/>
    </source>
</evidence>
<keyword evidence="5" id="KW-1185">Reference proteome</keyword>
<dbReference type="Pfam" id="PF09113">
    <property type="entry name" value="N-glycanase_C"/>
    <property type="match status" value="1"/>
</dbReference>
<feature type="domain" description="Peptide-N-glycosidase F C-terminal" evidence="3">
    <location>
        <begin position="202"/>
        <end position="310"/>
    </location>
</feature>
<dbReference type="AlphaFoldDB" id="A0A1V9FX24"/>
<comment type="caution">
    <text evidence="4">The sequence shown here is derived from an EMBL/GenBank/DDBJ whole genome shotgun (WGS) entry which is preliminary data.</text>
</comment>
<name>A0A1V9FX24_9BACT</name>
<dbReference type="EMBL" id="LVYD01000048">
    <property type="protein sequence ID" value="OQP62838.1"/>
    <property type="molecule type" value="Genomic_DNA"/>
</dbReference>
<proteinExistence type="predicted"/>
<evidence type="ECO:0000256" key="1">
    <source>
        <dbReference type="ARBA" id="ARBA00023157"/>
    </source>
</evidence>
<evidence type="ECO:0000256" key="2">
    <source>
        <dbReference type="SAM" id="SignalP"/>
    </source>
</evidence>
<dbReference type="Proteomes" id="UP000192796">
    <property type="component" value="Unassembled WGS sequence"/>
</dbReference>
<feature type="signal peptide" evidence="2">
    <location>
        <begin position="1"/>
        <end position="29"/>
    </location>
</feature>
<accession>A0A1V9FX24</accession>
<evidence type="ECO:0000313" key="5">
    <source>
        <dbReference type="Proteomes" id="UP000192796"/>
    </source>
</evidence>
<dbReference type="Gene3D" id="2.60.120.230">
    <property type="match status" value="2"/>
</dbReference>
<evidence type="ECO:0000259" key="3">
    <source>
        <dbReference type="Pfam" id="PF09113"/>
    </source>
</evidence>
<dbReference type="OrthoDB" id="6281169at2"/>
<gene>
    <name evidence="4" type="ORF">A3860_26360</name>
</gene>
<dbReference type="GO" id="GO:0016715">
    <property type="term" value="F:oxidoreductase activity, acting on paired donors, with incorporation or reduction of molecular oxygen, reduced ascorbate as one donor, and incorporation of one atom of oxygen"/>
    <property type="evidence" value="ECO:0007669"/>
    <property type="project" value="InterPro"/>
</dbReference>